<organism evidence="10 11">
    <name type="scientific">Aphanomyces euteiches</name>
    <dbReference type="NCBI Taxonomy" id="100861"/>
    <lineage>
        <taxon>Eukaryota</taxon>
        <taxon>Sar</taxon>
        <taxon>Stramenopiles</taxon>
        <taxon>Oomycota</taxon>
        <taxon>Saprolegniomycetes</taxon>
        <taxon>Saprolegniales</taxon>
        <taxon>Verrucalvaceae</taxon>
        <taxon>Aphanomyces</taxon>
    </lineage>
</organism>
<dbReference type="CDD" id="cd19757">
    <property type="entry name" value="Bbox1"/>
    <property type="match status" value="2"/>
</dbReference>
<evidence type="ECO:0000313" key="10">
    <source>
        <dbReference type="EMBL" id="KAF0744735.1"/>
    </source>
</evidence>
<dbReference type="GO" id="GO:0007051">
    <property type="term" value="P:spindle organization"/>
    <property type="evidence" value="ECO:0007669"/>
    <property type="project" value="TreeGrafter"/>
</dbReference>
<dbReference type="InterPro" id="IPR008907">
    <property type="entry name" value="TPP/p25"/>
</dbReference>
<keyword evidence="6" id="KW-0863">Zinc-finger</keyword>
<dbReference type="GO" id="GO:0051295">
    <property type="term" value="P:establishment of meiotic spindle localization"/>
    <property type="evidence" value="ECO:0007669"/>
    <property type="project" value="TreeGrafter"/>
</dbReference>
<dbReference type="Pfam" id="PF00612">
    <property type="entry name" value="IQ"/>
    <property type="match status" value="8"/>
</dbReference>
<comment type="caution">
    <text evidence="10">The sequence shown here is derived from an EMBL/GenBank/DDBJ whole genome shotgun (WGS) entry which is preliminary data.</text>
</comment>
<dbReference type="GO" id="GO:0000922">
    <property type="term" value="C:spindle pole"/>
    <property type="evidence" value="ECO:0007669"/>
    <property type="project" value="TreeGrafter"/>
</dbReference>
<evidence type="ECO:0000256" key="2">
    <source>
        <dbReference type="ARBA" id="ARBA00010994"/>
    </source>
</evidence>
<evidence type="ECO:0000256" key="1">
    <source>
        <dbReference type="ARBA" id="ARBA00004496"/>
    </source>
</evidence>
<accession>A0A6G0XWG8</accession>
<evidence type="ECO:0000256" key="7">
    <source>
        <dbReference type="SAM" id="Coils"/>
    </source>
</evidence>
<dbReference type="InterPro" id="IPR011992">
    <property type="entry name" value="EF-hand-dom_pair"/>
</dbReference>
<evidence type="ECO:0000256" key="4">
    <source>
        <dbReference type="ARBA" id="ARBA00022737"/>
    </source>
</evidence>
<dbReference type="VEuPathDB" id="FungiDB:AeMF1_011281"/>
<dbReference type="GO" id="GO:0015631">
    <property type="term" value="F:tubulin binding"/>
    <property type="evidence" value="ECO:0007669"/>
    <property type="project" value="InterPro"/>
</dbReference>
<sequence>MKRQVQDDRESHLGNFTKLALDIQRYEKYNPVLWGNVLKRSTKRLESFDNAFRARKPRKRARTPSSTPFPALTSTVPSLSEYLDQPDMVREMLQEINASPTQRDQDTVNQPEAQPRPAVLDPRSNEPQATNPTLKLPIIHVVTPRTRQHISRLPPPRESDLIAINQLENIADDAMAKKVHAIENLTRPNSLYGRLHRRAKSPVKTPRRAAIYSTKQIPDSRPKPIEPVKTVIPPTTELKSMKKEDINVRLLQDEWTPMSQEDTDIAFPPLARQRRAHYRNKTAARDHQNTIQQSYDVAIAKSDATRAVVSSIDAIKQWVPLELIYAHGRGGFASMHIEKAMQMVTGALRRLSNNQCRTAWKMWRDFCVQASTEEESRSALRIQCAWRQFRARCEANVRREIRRRQHEREQYLLRRIASKREYAAKCIARSMRRYAAACVAYKERQRNQAAQRIQRFVRSRRAMWARFARFLEHQRCKRAAVRIQTCARGYLARAKVRLLRKLRAVALRAKAIEAVLEEKSHKMRLIGAALVVQRNVRRRRAARKAKFGAMRRRHAKKVKAAVKVQSIVRMFLAMRLRRNMEAKYTKAAVKIQYAYRCYHSRKLRREYLAKRADAKKKRLAIKKEIRREKKRRQKAKENAGQATKIWMTVQDAAKTIQTRRPQLFQMTPERAALCIQGGWRGFKTRRRLKRQFAKERELERRRVNRLQKAAAMTIQRIVRGMLGRKLFWHTRLIRYVTSIQRLFRNRKARRDIALMQAYIKAAILIQKRWINKKEFVFFRKRRRAAVKIQSTGRMYIDRQAYWRRIQAHQVILETKIAGQVNFVSRTLGIIEAQLLQLSLQYPFDGKPNHSVQVMRRLYKRDPTTGQWSSSGSFGLWQVLFLDLCRYGNSMDATEIDNMRFSRFLKDIPGMLHKSLCPLQNVDIAFAKFKSPKSRTIPYSGFQKAMTYLLTLRYPDKAPVHYTMDQRFLFFVQQLLLVSKFGEQYRLKLTQWAMERSNWAAHVLQTMFRHHQHQMHHQEFVKRYMMMRRLEEEARAATLLQKKWRQRMAKLKFQSIVCDAFVEYVDWKSGARSYKNLITNTTTFGRPAILGGLSPSVSIKMPPPGEEYLAYCLRHETKPADLATLYCLECEEAMCSYCFERDHKRKAFADHASLPIFMCSLCSKQTASRTCNQCHDGHVPYCDTCYPHFHKNKNVNHTFVALVTLCVECGDKVGRWQCTTCTDFFCKKDFSAFHRKGQRQNHEMLAVSYLPLEAKAAQDRRLRDKEQLEAAHDQEVSREVQQLELQKQEVAAIIIQTAYRGMRDRIAGKSYMKTIRYTNRMMQQRLKDDVIRSAFTYKLRKAVGFAPILASDTAEEVESILQRKEQITTALGLATYDYTKGVPPWCFYNAPVEILQGEFKSFRATIVSTNQVVSSGVVMVHVTEANKSITLPLMHIKPLEETPSPSKVALVAQKVGTAAHKLQLNLLDRVEQKRLAIKLLHHRTEFKELEEYAWIEQRDDATGKTTWWNVVSNAKSGVKPKSLAALETMEPAEQEDLQVQMQEARDKIIKLHSRSDRGAGARRDSVDAAFDGQHVQAIHEALFWHDSLWSHPHVGKKARDLVKELNTDSLRSTVQLLSRANEVAGDDSAKWEKAVLKFCSLRTAEKKEILDETADMTSKDALAVLWNLVDPNAKSTNDQDDS</sequence>
<dbReference type="InterPro" id="IPR051185">
    <property type="entry name" value="ASPM"/>
</dbReference>
<keyword evidence="11" id="KW-1185">Reference proteome</keyword>
<keyword evidence="3" id="KW-0963">Cytoplasm</keyword>
<evidence type="ECO:0000313" key="11">
    <source>
        <dbReference type="Proteomes" id="UP000481153"/>
    </source>
</evidence>
<evidence type="ECO:0000259" key="9">
    <source>
        <dbReference type="PROSITE" id="PS50119"/>
    </source>
</evidence>
<dbReference type="Proteomes" id="UP000481153">
    <property type="component" value="Unassembled WGS sequence"/>
</dbReference>
<dbReference type="SMART" id="SM00015">
    <property type="entry name" value="IQ"/>
    <property type="match status" value="11"/>
</dbReference>
<reference evidence="10 11" key="1">
    <citation type="submission" date="2019-07" db="EMBL/GenBank/DDBJ databases">
        <title>Genomics analysis of Aphanomyces spp. identifies a new class of oomycete effector associated with host adaptation.</title>
        <authorList>
            <person name="Gaulin E."/>
        </authorList>
    </citation>
    <scope>NUCLEOTIDE SEQUENCE [LARGE SCALE GENOMIC DNA]</scope>
    <source>
        <strain evidence="10 11">ATCC 201684</strain>
    </source>
</reference>
<dbReference type="Gene3D" id="1.10.238.10">
    <property type="entry name" value="EF-hand"/>
    <property type="match status" value="1"/>
</dbReference>
<evidence type="ECO:0000256" key="3">
    <source>
        <dbReference type="ARBA" id="ARBA00022490"/>
    </source>
</evidence>
<dbReference type="EMBL" id="VJMJ01000009">
    <property type="protein sequence ID" value="KAF0744735.1"/>
    <property type="molecule type" value="Genomic_DNA"/>
</dbReference>
<dbReference type="Gene3D" id="1.20.5.190">
    <property type="match status" value="2"/>
</dbReference>
<keyword evidence="6" id="KW-0862">Zinc</keyword>
<dbReference type="GO" id="GO:0000278">
    <property type="term" value="P:mitotic cell cycle"/>
    <property type="evidence" value="ECO:0007669"/>
    <property type="project" value="TreeGrafter"/>
</dbReference>
<proteinExistence type="inferred from homology"/>
<dbReference type="InterPro" id="IPR000048">
    <property type="entry name" value="IQ_motif_EF-hand-BS"/>
</dbReference>
<evidence type="ECO:0000256" key="6">
    <source>
        <dbReference type="PROSITE-ProRule" id="PRU00024"/>
    </source>
</evidence>
<keyword evidence="4" id="KW-0677">Repeat</keyword>
<dbReference type="PANTHER" id="PTHR22706">
    <property type="entry name" value="ASSEMBLY FACTOR FOR SPINDLE MICROTUBULES"/>
    <property type="match status" value="1"/>
</dbReference>
<dbReference type="SUPFAM" id="SSF47473">
    <property type="entry name" value="EF-hand"/>
    <property type="match status" value="1"/>
</dbReference>
<feature type="compositionally biased region" description="Basic residues" evidence="8">
    <location>
        <begin position="53"/>
        <end position="62"/>
    </location>
</feature>
<dbReference type="PANTHER" id="PTHR22706:SF1">
    <property type="entry name" value="ASSEMBLY FACTOR FOR SPINDLE MICROTUBULES"/>
    <property type="match status" value="1"/>
</dbReference>
<dbReference type="PROSITE" id="PS50119">
    <property type="entry name" value="ZF_BBOX"/>
    <property type="match status" value="1"/>
</dbReference>
<gene>
    <name evidence="10" type="ORF">Ae201684_001190</name>
</gene>
<name>A0A6G0XWG8_9STRA</name>
<dbReference type="PROSITE" id="PS50096">
    <property type="entry name" value="IQ"/>
    <property type="match status" value="8"/>
</dbReference>
<dbReference type="GO" id="GO:0008270">
    <property type="term" value="F:zinc ion binding"/>
    <property type="evidence" value="ECO:0007669"/>
    <property type="project" value="UniProtKB-KW"/>
</dbReference>
<dbReference type="InterPro" id="IPR000315">
    <property type="entry name" value="Znf_B-box"/>
</dbReference>
<dbReference type="GO" id="GO:0046785">
    <property type="term" value="P:microtubule polymerization"/>
    <property type="evidence" value="ECO:0007669"/>
    <property type="project" value="InterPro"/>
</dbReference>
<comment type="similarity">
    <text evidence="2">Belongs to the TPPP family.</text>
</comment>
<dbReference type="Pfam" id="PF05517">
    <property type="entry name" value="p25-alpha"/>
    <property type="match status" value="1"/>
</dbReference>
<dbReference type="GO" id="GO:0005516">
    <property type="term" value="F:calmodulin binding"/>
    <property type="evidence" value="ECO:0007669"/>
    <property type="project" value="UniProtKB-KW"/>
</dbReference>
<comment type="subcellular location">
    <subcellularLocation>
        <location evidence="1">Cytoplasm</location>
    </subcellularLocation>
</comment>
<dbReference type="GO" id="GO:0005737">
    <property type="term" value="C:cytoplasm"/>
    <property type="evidence" value="ECO:0007669"/>
    <property type="project" value="UniProtKB-SubCell"/>
</dbReference>
<feature type="region of interest" description="Disordered" evidence="8">
    <location>
        <begin position="99"/>
        <end position="133"/>
    </location>
</feature>
<protein>
    <recommendedName>
        <fullName evidence="9">B box-type domain-containing protein</fullName>
    </recommendedName>
</protein>
<feature type="domain" description="B box-type" evidence="9">
    <location>
        <begin position="1106"/>
        <end position="1155"/>
    </location>
</feature>
<feature type="coiled-coil region" evidence="7">
    <location>
        <begin position="611"/>
        <end position="638"/>
    </location>
</feature>
<feature type="region of interest" description="Disordered" evidence="8">
    <location>
        <begin position="50"/>
        <end position="78"/>
    </location>
</feature>
<evidence type="ECO:0000256" key="8">
    <source>
        <dbReference type="SAM" id="MobiDB-lite"/>
    </source>
</evidence>
<keyword evidence="6" id="KW-0479">Metal-binding</keyword>
<evidence type="ECO:0000256" key="5">
    <source>
        <dbReference type="ARBA" id="ARBA00022860"/>
    </source>
</evidence>
<keyword evidence="5" id="KW-0112">Calmodulin-binding</keyword>
<keyword evidence="7" id="KW-0175">Coiled coil</keyword>
<feature type="compositionally biased region" description="Polar residues" evidence="8">
    <location>
        <begin position="99"/>
        <end position="112"/>
    </location>
</feature>